<dbReference type="Pfam" id="PF13523">
    <property type="entry name" value="Acetyltransf_8"/>
    <property type="match status" value="1"/>
</dbReference>
<comment type="function">
    <text evidence="1">Acyltransferase required for the direct transfer of medium- to long-chain fatty acyl moieties from a carrier protein (MbtL) on to the epsilon-amino group of lysine residue in the mycobactin core.</text>
</comment>
<name>A0A852TVE5_9ACTN</name>
<proteinExistence type="predicted"/>
<comment type="pathway">
    <text evidence="2">Siderophore biosynthesis; mycobactin biosynthesis.</text>
</comment>
<evidence type="ECO:0000256" key="1">
    <source>
        <dbReference type="ARBA" id="ARBA00003818"/>
    </source>
</evidence>
<keyword evidence="8" id="KW-1185">Reference proteome</keyword>
<evidence type="ECO:0000256" key="3">
    <source>
        <dbReference type="ARBA" id="ARBA00020586"/>
    </source>
</evidence>
<dbReference type="AlphaFoldDB" id="A0A852TVE5"/>
<dbReference type="Proteomes" id="UP000589036">
    <property type="component" value="Unassembled WGS sequence"/>
</dbReference>
<dbReference type="GO" id="GO:0016410">
    <property type="term" value="F:N-acyltransferase activity"/>
    <property type="evidence" value="ECO:0007669"/>
    <property type="project" value="TreeGrafter"/>
</dbReference>
<evidence type="ECO:0000313" key="8">
    <source>
        <dbReference type="Proteomes" id="UP000589036"/>
    </source>
</evidence>
<dbReference type="SUPFAM" id="SSF55729">
    <property type="entry name" value="Acyl-CoA N-acyltransferases (Nat)"/>
    <property type="match status" value="1"/>
</dbReference>
<dbReference type="GO" id="GO:0019290">
    <property type="term" value="P:siderophore biosynthetic process"/>
    <property type="evidence" value="ECO:0007669"/>
    <property type="project" value="InterPro"/>
</dbReference>
<sequence length="209" mass="22013">MPETTGARPGSGRELHDGLAPEVLRAGPPPVPVLAAPFSARTADPGGSDLDLVHAWMNRPHVAEFFGQAWSRRDWAGELAGQLAGTYSRPFVVARDGTDVGYVELYRAARDVIAGHYPADAGDIGLHIAIGSPGDTGRGLGPAIVGAFARALFAVDPACRRVMLEPDAANRAARSAALRAGMRLLGEIDLPHKRAALFVLPRTEEDVPG</sequence>
<keyword evidence="7" id="KW-0808">Transferase</keyword>
<reference evidence="7 8" key="1">
    <citation type="submission" date="2020-07" db="EMBL/GenBank/DDBJ databases">
        <title>Sequencing the genomes of 1000 actinobacteria strains.</title>
        <authorList>
            <person name="Klenk H.-P."/>
        </authorList>
    </citation>
    <scope>NUCLEOTIDE SEQUENCE [LARGE SCALE GENOMIC DNA]</scope>
    <source>
        <strain evidence="7 8">CXB654</strain>
    </source>
</reference>
<dbReference type="PROSITE" id="PS51186">
    <property type="entry name" value="GNAT"/>
    <property type="match status" value="1"/>
</dbReference>
<evidence type="ECO:0000256" key="4">
    <source>
        <dbReference type="ARBA" id="ARBA00023251"/>
    </source>
</evidence>
<keyword evidence="4" id="KW-0046">Antibiotic resistance</keyword>
<evidence type="ECO:0000259" key="6">
    <source>
        <dbReference type="PROSITE" id="PS51186"/>
    </source>
</evidence>
<feature type="domain" description="N-acetyltransferase" evidence="6">
    <location>
        <begin position="38"/>
        <end position="203"/>
    </location>
</feature>
<gene>
    <name evidence="7" type="ORF">HDA32_001962</name>
</gene>
<accession>A0A852TVE5</accession>
<dbReference type="GO" id="GO:0046677">
    <property type="term" value="P:response to antibiotic"/>
    <property type="evidence" value="ECO:0007669"/>
    <property type="project" value="UniProtKB-KW"/>
</dbReference>
<dbReference type="InterPro" id="IPR000182">
    <property type="entry name" value="GNAT_dom"/>
</dbReference>
<dbReference type="SMART" id="SM01006">
    <property type="entry name" value="AlcB"/>
    <property type="match status" value="1"/>
</dbReference>
<evidence type="ECO:0000256" key="2">
    <source>
        <dbReference type="ARBA" id="ARBA00005102"/>
    </source>
</evidence>
<dbReference type="Gene3D" id="3.40.630.30">
    <property type="match status" value="1"/>
</dbReference>
<protein>
    <recommendedName>
        <fullName evidence="3">Lysine N-acyltransferase MbtK</fullName>
    </recommendedName>
    <alternativeName>
        <fullName evidence="5">Mycobactin synthase protein K</fullName>
    </alternativeName>
</protein>
<dbReference type="RefSeq" id="WP_312863111.1">
    <property type="nucleotide sequence ID" value="NZ_BAAAYY010000001.1"/>
</dbReference>
<dbReference type="EMBL" id="JACCCC010000001">
    <property type="protein sequence ID" value="NYE46842.1"/>
    <property type="molecule type" value="Genomic_DNA"/>
</dbReference>
<evidence type="ECO:0000313" key="7">
    <source>
        <dbReference type="EMBL" id="NYE46842.1"/>
    </source>
</evidence>
<dbReference type="PANTHER" id="PTHR31438">
    <property type="entry name" value="LYSINE N-ACYLTRANSFERASE C17G9.06C-RELATED"/>
    <property type="match status" value="1"/>
</dbReference>
<dbReference type="PANTHER" id="PTHR31438:SF1">
    <property type="entry name" value="LYSINE N-ACYLTRANSFERASE C17G9.06C-RELATED"/>
    <property type="match status" value="1"/>
</dbReference>
<dbReference type="UniPathway" id="UPA00011"/>
<organism evidence="7 8">
    <name type="scientific">Spinactinospora alkalitolerans</name>
    <dbReference type="NCBI Taxonomy" id="687207"/>
    <lineage>
        <taxon>Bacteria</taxon>
        <taxon>Bacillati</taxon>
        <taxon>Actinomycetota</taxon>
        <taxon>Actinomycetes</taxon>
        <taxon>Streptosporangiales</taxon>
        <taxon>Nocardiopsidaceae</taxon>
        <taxon>Spinactinospora</taxon>
    </lineage>
</organism>
<dbReference type="InterPro" id="IPR016181">
    <property type="entry name" value="Acyl_CoA_acyltransferase"/>
</dbReference>
<evidence type="ECO:0000256" key="5">
    <source>
        <dbReference type="ARBA" id="ARBA00031122"/>
    </source>
</evidence>
<dbReference type="InterPro" id="IPR019432">
    <property type="entry name" value="Acyltransferase_MbtK/IucB-like"/>
</dbReference>
<comment type="caution">
    <text evidence="7">The sequence shown here is derived from an EMBL/GenBank/DDBJ whole genome shotgun (WGS) entry which is preliminary data.</text>
</comment>